<comment type="caution">
    <text evidence="1">The sequence shown here is derived from an EMBL/GenBank/DDBJ whole genome shotgun (WGS) entry which is preliminary data.</text>
</comment>
<name>A0A482V0Z7_ASBVE</name>
<dbReference type="AlphaFoldDB" id="A0A482V0Z7"/>
<gene>
    <name evidence="1" type="ORF">BDFB_013708</name>
</gene>
<keyword evidence="2" id="KW-1185">Reference proteome</keyword>
<accession>A0A482V0Z7</accession>
<proteinExistence type="predicted"/>
<evidence type="ECO:0000313" key="1">
    <source>
        <dbReference type="EMBL" id="RZB38616.1"/>
    </source>
</evidence>
<sequence length="69" mass="7926">MKNGLILRKLALKNFSCLDKKKGTVRPKKRAQEVVGKVWVFMEATPSKSTRKLLQQIHLSYGTSQEKRP</sequence>
<evidence type="ECO:0000313" key="2">
    <source>
        <dbReference type="Proteomes" id="UP000292052"/>
    </source>
</evidence>
<dbReference type="Proteomes" id="UP000292052">
    <property type="component" value="Unassembled WGS sequence"/>
</dbReference>
<dbReference type="OrthoDB" id="8195099at2759"/>
<dbReference type="EMBL" id="QDEB01135348">
    <property type="protein sequence ID" value="RZB38616.1"/>
    <property type="molecule type" value="Genomic_DNA"/>
</dbReference>
<reference evidence="1 2" key="1">
    <citation type="submission" date="2017-03" db="EMBL/GenBank/DDBJ databases">
        <title>Genome of the blue death feigning beetle - Asbolus verrucosus.</title>
        <authorList>
            <person name="Rider S.D."/>
        </authorList>
    </citation>
    <scope>NUCLEOTIDE SEQUENCE [LARGE SCALE GENOMIC DNA]</scope>
    <source>
        <strain evidence="1">Butters</strain>
        <tissue evidence="1">Head and leg muscle</tissue>
    </source>
</reference>
<organism evidence="1 2">
    <name type="scientific">Asbolus verrucosus</name>
    <name type="common">Desert ironclad beetle</name>
    <dbReference type="NCBI Taxonomy" id="1661398"/>
    <lineage>
        <taxon>Eukaryota</taxon>
        <taxon>Metazoa</taxon>
        <taxon>Ecdysozoa</taxon>
        <taxon>Arthropoda</taxon>
        <taxon>Hexapoda</taxon>
        <taxon>Insecta</taxon>
        <taxon>Pterygota</taxon>
        <taxon>Neoptera</taxon>
        <taxon>Endopterygota</taxon>
        <taxon>Coleoptera</taxon>
        <taxon>Polyphaga</taxon>
        <taxon>Cucujiformia</taxon>
        <taxon>Tenebrionidae</taxon>
        <taxon>Pimeliinae</taxon>
        <taxon>Asbolus</taxon>
    </lineage>
</organism>
<protein>
    <submittedName>
        <fullName evidence="1">Uncharacterized protein</fullName>
    </submittedName>
</protein>